<dbReference type="AlphaFoldDB" id="A0A0A9BHK8"/>
<reference evidence="1" key="2">
    <citation type="journal article" date="2015" name="Data Brief">
        <title>Shoot transcriptome of the giant reed, Arundo donax.</title>
        <authorList>
            <person name="Barrero R.A."/>
            <person name="Guerrero F.D."/>
            <person name="Moolhuijzen P."/>
            <person name="Goolsby J.A."/>
            <person name="Tidwell J."/>
            <person name="Bellgard S.E."/>
            <person name="Bellgard M.I."/>
        </authorList>
    </citation>
    <scope>NUCLEOTIDE SEQUENCE</scope>
    <source>
        <tissue evidence="1">Shoot tissue taken approximately 20 cm above the soil surface</tissue>
    </source>
</reference>
<protein>
    <submittedName>
        <fullName evidence="1">Uncharacterized protein</fullName>
    </submittedName>
</protein>
<organism evidence="1">
    <name type="scientific">Arundo donax</name>
    <name type="common">Giant reed</name>
    <name type="synonym">Donax arundinaceus</name>
    <dbReference type="NCBI Taxonomy" id="35708"/>
    <lineage>
        <taxon>Eukaryota</taxon>
        <taxon>Viridiplantae</taxon>
        <taxon>Streptophyta</taxon>
        <taxon>Embryophyta</taxon>
        <taxon>Tracheophyta</taxon>
        <taxon>Spermatophyta</taxon>
        <taxon>Magnoliopsida</taxon>
        <taxon>Liliopsida</taxon>
        <taxon>Poales</taxon>
        <taxon>Poaceae</taxon>
        <taxon>PACMAD clade</taxon>
        <taxon>Arundinoideae</taxon>
        <taxon>Arundineae</taxon>
        <taxon>Arundo</taxon>
    </lineage>
</organism>
<sequence>MRRSSLRTALAAARQVFDQVPERTQSCRRPQLTLCLSPPGSSPR</sequence>
<evidence type="ECO:0000313" key="1">
    <source>
        <dbReference type="EMBL" id="JAD63464.1"/>
    </source>
</evidence>
<reference evidence="1" key="1">
    <citation type="submission" date="2014-09" db="EMBL/GenBank/DDBJ databases">
        <authorList>
            <person name="Magalhaes I.L.F."/>
            <person name="Oliveira U."/>
            <person name="Santos F.R."/>
            <person name="Vidigal T.H.D.A."/>
            <person name="Brescovit A.D."/>
            <person name="Santos A.J."/>
        </authorList>
    </citation>
    <scope>NUCLEOTIDE SEQUENCE</scope>
    <source>
        <tissue evidence="1">Shoot tissue taken approximately 20 cm above the soil surface</tissue>
    </source>
</reference>
<name>A0A0A9BHK8_ARUDO</name>
<accession>A0A0A9BHK8</accession>
<proteinExistence type="predicted"/>
<dbReference type="EMBL" id="GBRH01234431">
    <property type="protein sequence ID" value="JAD63464.1"/>
    <property type="molecule type" value="Transcribed_RNA"/>
</dbReference>